<dbReference type="InterPro" id="IPR016166">
    <property type="entry name" value="FAD-bd_PCMH"/>
</dbReference>
<dbReference type="InterPro" id="IPR006094">
    <property type="entry name" value="Oxid_FAD_bind_N"/>
</dbReference>
<keyword evidence="9" id="KW-1185">Reference proteome</keyword>
<dbReference type="OMA" id="DTAFYYR"/>
<dbReference type="Gene3D" id="3.30.465.10">
    <property type="match status" value="1"/>
</dbReference>
<dbReference type="InterPro" id="IPR012951">
    <property type="entry name" value="BBE"/>
</dbReference>
<dbReference type="AlphaFoldDB" id="S3D308"/>
<protein>
    <submittedName>
        <fullName evidence="8">FAD-binding protein</fullName>
    </submittedName>
</protein>
<dbReference type="Pfam" id="PF01565">
    <property type="entry name" value="FAD_binding_4"/>
    <property type="match status" value="1"/>
</dbReference>
<dbReference type="GO" id="GO:0016491">
    <property type="term" value="F:oxidoreductase activity"/>
    <property type="evidence" value="ECO:0007669"/>
    <property type="project" value="UniProtKB-KW"/>
</dbReference>
<keyword evidence="4" id="KW-0274">FAD</keyword>
<proteinExistence type="inferred from homology"/>
<evidence type="ECO:0000256" key="6">
    <source>
        <dbReference type="SAM" id="SignalP"/>
    </source>
</evidence>
<keyword evidence="3" id="KW-0285">Flavoprotein</keyword>
<comment type="similarity">
    <text evidence="2">Belongs to the oxygen-dependent FAD-linked oxidoreductase family.</text>
</comment>
<feature type="domain" description="FAD-binding PCMH-type" evidence="7">
    <location>
        <begin position="52"/>
        <end position="226"/>
    </location>
</feature>
<evidence type="ECO:0000256" key="4">
    <source>
        <dbReference type="ARBA" id="ARBA00022827"/>
    </source>
</evidence>
<feature type="chain" id="PRO_5004507941" evidence="6">
    <location>
        <begin position="17"/>
        <end position="486"/>
    </location>
</feature>
<dbReference type="InterPro" id="IPR036318">
    <property type="entry name" value="FAD-bd_PCMH-like_sf"/>
</dbReference>
<evidence type="ECO:0000256" key="5">
    <source>
        <dbReference type="ARBA" id="ARBA00023002"/>
    </source>
</evidence>
<dbReference type="InterPro" id="IPR050416">
    <property type="entry name" value="FAD-linked_Oxidoreductase"/>
</dbReference>
<organism evidence="8 9">
    <name type="scientific">Glarea lozoyensis (strain ATCC 20868 / MF5171)</name>
    <dbReference type="NCBI Taxonomy" id="1116229"/>
    <lineage>
        <taxon>Eukaryota</taxon>
        <taxon>Fungi</taxon>
        <taxon>Dikarya</taxon>
        <taxon>Ascomycota</taxon>
        <taxon>Pezizomycotina</taxon>
        <taxon>Leotiomycetes</taxon>
        <taxon>Helotiales</taxon>
        <taxon>Helotiaceae</taxon>
        <taxon>Glarea</taxon>
    </lineage>
</organism>
<comment type="cofactor">
    <cofactor evidence="1">
        <name>FAD</name>
        <dbReference type="ChEBI" id="CHEBI:57692"/>
    </cofactor>
</comment>
<dbReference type="Gene3D" id="3.40.462.20">
    <property type="match status" value="1"/>
</dbReference>
<evidence type="ECO:0000313" key="9">
    <source>
        <dbReference type="Proteomes" id="UP000016922"/>
    </source>
</evidence>
<reference evidence="8 9" key="1">
    <citation type="journal article" date="2013" name="BMC Genomics">
        <title>Genomics-driven discovery of the pneumocandin biosynthetic gene cluster in the fungus Glarea lozoyensis.</title>
        <authorList>
            <person name="Chen L."/>
            <person name="Yue Q."/>
            <person name="Zhang X."/>
            <person name="Xiang M."/>
            <person name="Wang C."/>
            <person name="Li S."/>
            <person name="Che Y."/>
            <person name="Ortiz-Lopez F.J."/>
            <person name="Bills G.F."/>
            <person name="Liu X."/>
            <person name="An Z."/>
        </authorList>
    </citation>
    <scope>NUCLEOTIDE SEQUENCE [LARGE SCALE GENOMIC DNA]</scope>
    <source>
        <strain evidence="9">ATCC 20868 / MF5171</strain>
    </source>
</reference>
<name>S3D308_GLAL2</name>
<dbReference type="EMBL" id="KE145370">
    <property type="protein sequence ID" value="EPE26441.1"/>
    <property type="molecule type" value="Genomic_DNA"/>
</dbReference>
<dbReference type="eggNOG" id="ENOG502QVGN">
    <property type="taxonomic scope" value="Eukaryota"/>
</dbReference>
<dbReference type="SUPFAM" id="SSF56176">
    <property type="entry name" value="FAD-binding/transporter-associated domain-like"/>
    <property type="match status" value="1"/>
</dbReference>
<dbReference type="PROSITE" id="PS51387">
    <property type="entry name" value="FAD_PCMH"/>
    <property type="match status" value="1"/>
</dbReference>
<gene>
    <name evidence="8" type="ORF">GLAREA_02354</name>
</gene>
<dbReference type="GO" id="GO:0071949">
    <property type="term" value="F:FAD binding"/>
    <property type="evidence" value="ECO:0007669"/>
    <property type="project" value="InterPro"/>
</dbReference>
<feature type="signal peptide" evidence="6">
    <location>
        <begin position="1"/>
        <end position="16"/>
    </location>
</feature>
<dbReference type="Proteomes" id="UP000016922">
    <property type="component" value="Unassembled WGS sequence"/>
</dbReference>
<evidence type="ECO:0000313" key="8">
    <source>
        <dbReference type="EMBL" id="EPE26441.1"/>
    </source>
</evidence>
<evidence type="ECO:0000259" key="7">
    <source>
        <dbReference type="PROSITE" id="PS51387"/>
    </source>
</evidence>
<dbReference type="PANTHER" id="PTHR42973:SF39">
    <property type="entry name" value="FAD-BINDING PCMH-TYPE DOMAIN-CONTAINING PROTEIN"/>
    <property type="match status" value="1"/>
</dbReference>
<keyword evidence="6" id="KW-0732">Signal</keyword>
<dbReference type="GeneID" id="19461411"/>
<dbReference type="InterPro" id="IPR016169">
    <property type="entry name" value="FAD-bd_PCMH_sub2"/>
</dbReference>
<dbReference type="RefSeq" id="XP_008085631.1">
    <property type="nucleotide sequence ID" value="XM_008087440.1"/>
</dbReference>
<dbReference type="PANTHER" id="PTHR42973">
    <property type="entry name" value="BINDING OXIDOREDUCTASE, PUTATIVE (AFU_ORTHOLOGUE AFUA_1G17690)-RELATED"/>
    <property type="match status" value="1"/>
</dbReference>
<evidence type="ECO:0000256" key="3">
    <source>
        <dbReference type="ARBA" id="ARBA00022630"/>
    </source>
</evidence>
<evidence type="ECO:0000256" key="1">
    <source>
        <dbReference type="ARBA" id="ARBA00001974"/>
    </source>
</evidence>
<dbReference type="HOGENOM" id="CLU_018354_10_1_1"/>
<keyword evidence="5" id="KW-0560">Oxidoreductase</keyword>
<accession>S3D308</accession>
<sequence>MLRNLLLFAGPLAVAAAPFADINSCLTSASVPQILKSDSKWGQTIKPFNLRLPFTPVAVAYPTTVAQVQAAVSCAASLGITVSPKSGGHSYASHGLGGEDGHLMIDLRQFRDVKVDSATGIASVGVGARLGNVATSLYSQGQRAFSHGTCPGVGVGGHVLGGGYGYSSRTKGLASDALVEASLVLANGTLATASATQNPDIFWALRGAGATSYGIVTTMKFQTFAAPSQNVVFNYGLNVNQAQMKNVFSVLQDYANSTAMPAEMNMRVFINRSGVSLMGVFYGTQSAFQTAISPVLSKIGNPSGSVQTKGWIDTLTGYAYMPLATSLDYDIHETFFSKSLMTERLNDAAMTAFWAYWYNTARSNTRDWYLIVDLHGGISSAITKLGADYSSYAHRNALIKYEFYDRVSSGSYPSNGFSFLNDWVATVTKAMPTTQFGMYMNYADPSLTTSQAQQNYWLGHYAKLAEIKSAVDPTNLFNNPQSVGRK</sequence>
<evidence type="ECO:0000256" key="2">
    <source>
        <dbReference type="ARBA" id="ARBA00005466"/>
    </source>
</evidence>
<dbReference type="Pfam" id="PF08031">
    <property type="entry name" value="BBE"/>
    <property type="match status" value="1"/>
</dbReference>
<dbReference type="KEGG" id="glz:GLAREA_02354"/>
<dbReference type="OrthoDB" id="407275at2759"/>